<dbReference type="PANTHER" id="PTHR48081">
    <property type="entry name" value="AB HYDROLASE SUPERFAMILY PROTEIN C4A8.06C"/>
    <property type="match status" value="1"/>
</dbReference>
<dbReference type="GO" id="GO:0016787">
    <property type="term" value="F:hydrolase activity"/>
    <property type="evidence" value="ECO:0007669"/>
    <property type="project" value="UniProtKB-KW"/>
</dbReference>
<organism evidence="3 4">
    <name type="scientific">Winogradskyella thalassocola</name>
    <dbReference type="NCBI Taxonomy" id="262004"/>
    <lineage>
        <taxon>Bacteria</taxon>
        <taxon>Pseudomonadati</taxon>
        <taxon>Bacteroidota</taxon>
        <taxon>Flavobacteriia</taxon>
        <taxon>Flavobacteriales</taxon>
        <taxon>Flavobacteriaceae</taxon>
        <taxon>Winogradskyella</taxon>
    </lineage>
</organism>
<evidence type="ECO:0000313" key="3">
    <source>
        <dbReference type="EMBL" id="SDG92434.1"/>
    </source>
</evidence>
<dbReference type="Gene3D" id="3.40.50.1820">
    <property type="entry name" value="alpha/beta hydrolase"/>
    <property type="match status" value="1"/>
</dbReference>
<dbReference type="Pfam" id="PF20434">
    <property type="entry name" value="BD-FAE"/>
    <property type="match status" value="1"/>
</dbReference>
<evidence type="ECO:0000313" key="4">
    <source>
        <dbReference type="Proteomes" id="UP000199492"/>
    </source>
</evidence>
<dbReference type="STRING" id="262004.SAMN04489796_101946"/>
<feature type="domain" description="BD-FAE-like" evidence="2">
    <location>
        <begin position="69"/>
        <end position="259"/>
    </location>
</feature>
<name>A0A1G7Y7P2_9FLAO</name>
<dbReference type="InterPro" id="IPR029058">
    <property type="entry name" value="AB_hydrolase_fold"/>
</dbReference>
<dbReference type="SUPFAM" id="SSF53474">
    <property type="entry name" value="alpha/beta-Hydrolases"/>
    <property type="match status" value="1"/>
</dbReference>
<dbReference type="InterPro" id="IPR050300">
    <property type="entry name" value="GDXG_lipolytic_enzyme"/>
</dbReference>
<reference evidence="4" key="1">
    <citation type="submission" date="2016-10" db="EMBL/GenBank/DDBJ databases">
        <authorList>
            <person name="Varghese N."/>
            <person name="Submissions S."/>
        </authorList>
    </citation>
    <scope>NUCLEOTIDE SEQUENCE [LARGE SCALE GENOMIC DNA]</scope>
    <source>
        <strain evidence="4">DSM 15363</strain>
    </source>
</reference>
<accession>A0A1G7Y7P2</accession>
<evidence type="ECO:0000259" key="2">
    <source>
        <dbReference type="Pfam" id="PF20434"/>
    </source>
</evidence>
<dbReference type="Proteomes" id="UP000199492">
    <property type="component" value="Unassembled WGS sequence"/>
</dbReference>
<dbReference type="OrthoDB" id="9794725at2"/>
<keyword evidence="4" id="KW-1185">Reference proteome</keyword>
<sequence>MKTHNYFLFFSYFLMLNCFGQPKREVIELWNGAIPNVIENPEFKEIEIIKDSVVSSLEQVSIPALTVFKPKQPNGTAVVICPGGGYHHLAINKEGYKVAEWLNTLGITAFVLKYRLPNDAIMEDRTIGPLQDAQRAVRYVRRNGQNWKLNKDNIGIMGFSAGGHLAATLSTQYNKELYKVEDDINARPDFSILIYPVISMKDSITHKGSRKNLLGESPSDIEIETYSNETQMDAYTPKTFLVHATDDKSVPVENSIHYYLALKDYNVSVEIHIYEKGGHGFGLGRGDTNHFWTIACENWLKANKWID</sequence>
<dbReference type="InterPro" id="IPR049492">
    <property type="entry name" value="BD-FAE-like_dom"/>
</dbReference>
<dbReference type="PANTHER" id="PTHR48081:SF6">
    <property type="entry name" value="PEPTIDASE S9 PROLYL OLIGOPEPTIDASE CATALYTIC DOMAIN-CONTAINING PROTEIN"/>
    <property type="match status" value="1"/>
</dbReference>
<protein>
    <submittedName>
        <fullName evidence="3">Acetyl esterase/lipase</fullName>
    </submittedName>
</protein>
<gene>
    <name evidence="3" type="ORF">SAMN04489796_101946</name>
</gene>
<dbReference type="AlphaFoldDB" id="A0A1G7Y7P2"/>
<dbReference type="RefSeq" id="WP_092466879.1">
    <property type="nucleotide sequence ID" value="NZ_FNCZ01000001.1"/>
</dbReference>
<proteinExistence type="predicted"/>
<evidence type="ECO:0000256" key="1">
    <source>
        <dbReference type="ARBA" id="ARBA00022801"/>
    </source>
</evidence>
<dbReference type="EMBL" id="FNCZ01000001">
    <property type="protein sequence ID" value="SDG92434.1"/>
    <property type="molecule type" value="Genomic_DNA"/>
</dbReference>
<keyword evidence="1" id="KW-0378">Hydrolase</keyword>